<name>B5GPU9_STRCL</name>
<dbReference type="OrthoDB" id="3296851at2"/>
<organism evidence="1 2">
    <name type="scientific">Streptomyces clavuligerus</name>
    <dbReference type="NCBI Taxonomy" id="1901"/>
    <lineage>
        <taxon>Bacteria</taxon>
        <taxon>Bacillati</taxon>
        <taxon>Actinomycetota</taxon>
        <taxon>Actinomycetes</taxon>
        <taxon>Kitasatosporales</taxon>
        <taxon>Streptomycetaceae</taxon>
        <taxon>Streptomyces</taxon>
    </lineage>
</organism>
<reference evidence="1 2" key="1">
    <citation type="journal article" date="2010" name="Genome Biol. Evol.">
        <title>The sequence of a 1.8-mb bacterial linear plasmid reveals a rich evolutionary reservoir of secondary metabolic pathways.</title>
        <authorList>
            <person name="Medema M.H."/>
            <person name="Trefzer A."/>
            <person name="Kovalchuk A."/>
            <person name="van den Berg M."/>
            <person name="Mueller U."/>
            <person name="Heijne W."/>
            <person name="Wu L."/>
            <person name="Alam M.T."/>
            <person name="Ronning C.M."/>
            <person name="Nierman W.C."/>
            <person name="Bovenberg R.A.L."/>
            <person name="Breitling R."/>
            <person name="Takano E."/>
        </authorList>
    </citation>
    <scope>NUCLEOTIDE SEQUENCE [LARGE SCALE GENOMIC DNA]</scope>
    <source>
        <strain evidence="2">ATCC 27064 / DSM 738 / JCM 4710 / NBRC 13307 / NCIMB 12785 / NRRL 3585 / VKM Ac-602</strain>
    </source>
</reference>
<proteinExistence type="predicted"/>
<dbReference type="EMBL" id="CM000913">
    <property type="protein sequence ID" value="EFG07351.1"/>
    <property type="molecule type" value="Genomic_DNA"/>
</dbReference>
<evidence type="ECO:0000313" key="1">
    <source>
        <dbReference type="EMBL" id="EFG07351.1"/>
    </source>
</evidence>
<keyword evidence="2" id="KW-1185">Reference proteome</keyword>
<dbReference type="eggNOG" id="COG3757">
    <property type="taxonomic scope" value="Bacteria"/>
</dbReference>
<evidence type="ECO:0000313" key="2">
    <source>
        <dbReference type="Proteomes" id="UP000002357"/>
    </source>
</evidence>
<sequence>MSQQTHPNSGSWRRVHSPRLGAPCERTHMRFRVSAAVLTGALAATALAVPAAAHADDKSAFRADLKKYAAQGKARDVAQGDTRILSASINGGKPIVLGTHGEKKVDIVITAKDNKGIARGYAQLWRGTDFDNPQGIFFTDQEDVACSNKGTTGTCKLTMTLDPELEYNTAAGGGWKLLVAALSKDNTAAAKYAVTTTSIQRDSRLTVDAAPEPVTKNTNLTVTGALTRANWDTGTYTGYSAQPVKLQYRAKDAKTYTTVKTVTTDNVGKLKTTVKATADGYYRYSFAGTSTTKPVTTAGDYIDVR</sequence>
<dbReference type="Proteomes" id="UP000002357">
    <property type="component" value="Chromosome"/>
</dbReference>
<accession>B5GPU9</accession>
<dbReference type="STRING" id="1901.BB341_17005"/>
<protein>
    <recommendedName>
        <fullName evidence="3">Calcium-binding protein</fullName>
    </recommendedName>
</protein>
<dbReference type="AlphaFoldDB" id="B5GPU9"/>
<evidence type="ECO:0008006" key="3">
    <source>
        <dbReference type="Google" id="ProtNLM"/>
    </source>
</evidence>
<gene>
    <name evidence="1" type="ORF">SCLAV_2278</name>
</gene>